<sequence length="1061" mass="116185">MADPVSYGPPDRDIDQALISLKKGSQLIKYSRQGKPKVCTFRLSPDETTLIWYSRGGERSLNLSTVLRIIPGQRTAVFRRYLRPEKDYLSFSLIYNNGERSLDLICKDQSEVEIWLAGLRSLISPGQTRSRHTRSEISDFYDGEFSQHGRSLGGPLDLAPSINHGRVSVELNPREGSLLWAGSDVGSERANMQLRQSAGDGFRISVSSTPSCSSGGSGQDDIESLGDVYVWGEIWTDGSDGSASSIPNRTNVLFPKALESNVVLDVLQIACGTEHIALVTKQGEVFTWGKESGGRLGHGVERDYSRPHLVEFLAITNVDSVACGEYHTCVISTLGDLFTWGDGAHNAGILGHGSSTSHWIPKRVTGTLEGLQVLSIACGTWHTALVTSNGKLFTFGEGTFGVLGHGDRESVHYPKEVQLLSGLKTIRVACGLWHTAAIVEVMSQSGSNMSSRKLFTWGDGDQYRLGHGNKDTYLLPTCISSLIDYNFHQLACGHTMTVALTTSGHVFTMGSSAYGQLGCPNSDGKSPSLVQDKLVGEFVEEISCGAFHVAILTSRSEIYTWGRGANGRLGHGDIEDRKVPTMVETLKDKHVKSVSCGSNFTASICIHKWVSGVDQSVCTICRQPFGFTRKRHNCYNCGMVHCHTCSSKKALKAALAPTPGKPHRVCDTCYSKLKAIESGNAMNAHRRAATVRRSIDIRDKPEKMELVRSSRLLLFQGSDQRKYPDLKIGKLGGKMDRGLLQVAFPSPMNAIQNGLKPVVVTTPPPPAPNSRPASPYSRRPSPPRSPKPIFSRGVIDSLSKSNDFLNQEIKKLQNQLKSLRNKYEIQEVEIKKLTKESEDASSRTAQQTARYGEARRIVDSISMLLKDIRKTFLPEVSDTSSFDALQSKIEALLINVRESEASTSSRATSSSGNPNLMEKNVAERNSKNVGFTSRESRASNQQEMGNASSSGQEVAMEGRPGDDIRSSNLVALEADGVLEMTEQFEPGVYVTLDVLSNGVKAFKRVRFSKRRFAEQQAEQWWTINKDRVLKKYPPLVTSSMPGTTQSNPESASATNDAAQSP</sequence>
<accession>A0ACB9LJ30</accession>
<proteinExistence type="predicted"/>
<gene>
    <name evidence="1" type="ORF">MLD38_036225</name>
</gene>
<name>A0ACB9LJ30_9MYRT</name>
<dbReference type="EMBL" id="CM042890">
    <property type="protein sequence ID" value="KAI4311319.1"/>
    <property type="molecule type" value="Genomic_DNA"/>
</dbReference>
<keyword evidence="2" id="KW-1185">Reference proteome</keyword>
<protein>
    <submittedName>
        <fullName evidence="1">Uncharacterized protein</fullName>
    </submittedName>
</protein>
<dbReference type="Proteomes" id="UP001057402">
    <property type="component" value="Chromosome 11"/>
</dbReference>
<evidence type="ECO:0000313" key="1">
    <source>
        <dbReference type="EMBL" id="KAI4311319.1"/>
    </source>
</evidence>
<organism evidence="1 2">
    <name type="scientific">Melastoma candidum</name>
    <dbReference type="NCBI Taxonomy" id="119954"/>
    <lineage>
        <taxon>Eukaryota</taxon>
        <taxon>Viridiplantae</taxon>
        <taxon>Streptophyta</taxon>
        <taxon>Embryophyta</taxon>
        <taxon>Tracheophyta</taxon>
        <taxon>Spermatophyta</taxon>
        <taxon>Magnoliopsida</taxon>
        <taxon>eudicotyledons</taxon>
        <taxon>Gunneridae</taxon>
        <taxon>Pentapetalae</taxon>
        <taxon>rosids</taxon>
        <taxon>malvids</taxon>
        <taxon>Myrtales</taxon>
        <taxon>Melastomataceae</taxon>
        <taxon>Melastomatoideae</taxon>
        <taxon>Melastomateae</taxon>
        <taxon>Melastoma</taxon>
    </lineage>
</organism>
<reference evidence="2" key="1">
    <citation type="journal article" date="2023" name="Front. Plant Sci.">
        <title>Chromosomal-level genome assembly of Melastoma candidum provides insights into trichome evolution.</title>
        <authorList>
            <person name="Zhong Y."/>
            <person name="Wu W."/>
            <person name="Sun C."/>
            <person name="Zou P."/>
            <person name="Liu Y."/>
            <person name="Dai S."/>
            <person name="Zhou R."/>
        </authorList>
    </citation>
    <scope>NUCLEOTIDE SEQUENCE [LARGE SCALE GENOMIC DNA]</scope>
</reference>
<comment type="caution">
    <text evidence="1">The sequence shown here is derived from an EMBL/GenBank/DDBJ whole genome shotgun (WGS) entry which is preliminary data.</text>
</comment>
<evidence type="ECO:0000313" key="2">
    <source>
        <dbReference type="Proteomes" id="UP001057402"/>
    </source>
</evidence>